<dbReference type="InterPro" id="IPR036036">
    <property type="entry name" value="SOCS_box-like_dom_sf"/>
</dbReference>
<name>A0A210QZ25_MIZYE</name>
<evidence type="ECO:0000313" key="6">
    <source>
        <dbReference type="EMBL" id="OWF53942.1"/>
    </source>
</evidence>
<evidence type="ECO:0000259" key="5">
    <source>
        <dbReference type="PROSITE" id="PS50225"/>
    </source>
</evidence>
<dbReference type="CDD" id="cd03587">
    <property type="entry name" value="SOCS"/>
    <property type="match status" value="1"/>
</dbReference>
<dbReference type="GO" id="GO:0035556">
    <property type="term" value="P:intracellular signal transduction"/>
    <property type="evidence" value="ECO:0007669"/>
    <property type="project" value="InterPro"/>
</dbReference>
<keyword evidence="7" id="KW-1185">Reference proteome</keyword>
<dbReference type="Pfam" id="PF07525">
    <property type="entry name" value="SOCS_box"/>
    <property type="match status" value="1"/>
</dbReference>
<dbReference type="Gene3D" id="1.25.40.20">
    <property type="entry name" value="Ankyrin repeat-containing domain"/>
    <property type="match status" value="1"/>
</dbReference>
<dbReference type="EMBL" id="NEDP02001174">
    <property type="protein sequence ID" value="OWF53942.1"/>
    <property type="molecule type" value="Genomic_DNA"/>
</dbReference>
<comment type="function">
    <text evidence="1">May be a substrate-recognition component of a SCF-like ECS (Elongin-Cullin-SOCS-box protein) E3 ubiquitin-protein ligase complex which mediates the ubiquitination and subsequent proteasomal degradation of target proteins.</text>
</comment>
<dbReference type="Proteomes" id="UP000242188">
    <property type="component" value="Unassembled WGS sequence"/>
</dbReference>
<dbReference type="SMART" id="SM00969">
    <property type="entry name" value="SOCS_box"/>
    <property type="match status" value="1"/>
</dbReference>
<evidence type="ECO:0000256" key="1">
    <source>
        <dbReference type="ARBA" id="ARBA00003062"/>
    </source>
</evidence>
<gene>
    <name evidence="6" type="ORF">KP79_PYT13193</name>
</gene>
<dbReference type="Gene3D" id="1.10.750.20">
    <property type="entry name" value="SOCS box"/>
    <property type="match status" value="1"/>
</dbReference>
<evidence type="ECO:0000313" key="7">
    <source>
        <dbReference type="Proteomes" id="UP000242188"/>
    </source>
</evidence>
<reference evidence="6 7" key="1">
    <citation type="journal article" date="2017" name="Nat. Ecol. Evol.">
        <title>Scallop genome provides insights into evolution of bilaterian karyotype and development.</title>
        <authorList>
            <person name="Wang S."/>
            <person name="Zhang J."/>
            <person name="Jiao W."/>
            <person name="Li J."/>
            <person name="Xun X."/>
            <person name="Sun Y."/>
            <person name="Guo X."/>
            <person name="Huan P."/>
            <person name="Dong B."/>
            <person name="Zhang L."/>
            <person name="Hu X."/>
            <person name="Sun X."/>
            <person name="Wang J."/>
            <person name="Zhao C."/>
            <person name="Wang Y."/>
            <person name="Wang D."/>
            <person name="Huang X."/>
            <person name="Wang R."/>
            <person name="Lv J."/>
            <person name="Li Y."/>
            <person name="Zhang Z."/>
            <person name="Liu B."/>
            <person name="Lu W."/>
            <person name="Hui Y."/>
            <person name="Liang J."/>
            <person name="Zhou Z."/>
            <person name="Hou R."/>
            <person name="Li X."/>
            <person name="Liu Y."/>
            <person name="Li H."/>
            <person name="Ning X."/>
            <person name="Lin Y."/>
            <person name="Zhao L."/>
            <person name="Xing Q."/>
            <person name="Dou J."/>
            <person name="Li Y."/>
            <person name="Mao J."/>
            <person name="Guo H."/>
            <person name="Dou H."/>
            <person name="Li T."/>
            <person name="Mu C."/>
            <person name="Jiang W."/>
            <person name="Fu Q."/>
            <person name="Fu X."/>
            <person name="Miao Y."/>
            <person name="Liu J."/>
            <person name="Yu Q."/>
            <person name="Li R."/>
            <person name="Liao H."/>
            <person name="Li X."/>
            <person name="Kong Y."/>
            <person name="Jiang Z."/>
            <person name="Chourrout D."/>
            <person name="Li R."/>
            <person name="Bao Z."/>
        </authorList>
    </citation>
    <scope>NUCLEOTIDE SEQUENCE [LARGE SCALE GENOMIC DNA]</scope>
    <source>
        <strain evidence="6 7">PY_sf001</strain>
    </source>
</reference>
<dbReference type="FunFam" id="1.10.750.20:FF:000001">
    <property type="entry name" value="Ankyrin repeat and SOCS box containing 1"/>
    <property type="match status" value="1"/>
</dbReference>
<protein>
    <recommendedName>
        <fullName evidence="2">Ankyrin repeat and SOCS box protein 17</fullName>
    </recommendedName>
</protein>
<organism evidence="6 7">
    <name type="scientific">Mizuhopecten yessoensis</name>
    <name type="common">Japanese scallop</name>
    <name type="synonym">Patinopecten yessoensis</name>
    <dbReference type="NCBI Taxonomy" id="6573"/>
    <lineage>
        <taxon>Eukaryota</taxon>
        <taxon>Metazoa</taxon>
        <taxon>Spiralia</taxon>
        <taxon>Lophotrochozoa</taxon>
        <taxon>Mollusca</taxon>
        <taxon>Bivalvia</taxon>
        <taxon>Autobranchia</taxon>
        <taxon>Pteriomorphia</taxon>
        <taxon>Pectinida</taxon>
        <taxon>Pectinoidea</taxon>
        <taxon>Pectinidae</taxon>
        <taxon>Mizuhopecten</taxon>
    </lineage>
</organism>
<dbReference type="SUPFAM" id="SSF48403">
    <property type="entry name" value="Ankyrin repeat"/>
    <property type="match status" value="1"/>
</dbReference>
<keyword evidence="3" id="KW-0833">Ubl conjugation pathway</keyword>
<dbReference type="PANTHER" id="PTHR20966:SF2">
    <property type="entry name" value="ANKYRIN REPEAT AND SOCS BOX PROTEIN 17"/>
    <property type="match status" value="1"/>
</dbReference>
<dbReference type="PANTHER" id="PTHR20966">
    <property type="entry name" value="ANKYRIN REPEAT AND SOCS BOX PROTEIN 17"/>
    <property type="match status" value="1"/>
</dbReference>
<feature type="domain" description="SOCS box" evidence="5">
    <location>
        <begin position="288"/>
        <end position="337"/>
    </location>
</feature>
<dbReference type="SMART" id="SM00253">
    <property type="entry name" value="SOCS"/>
    <property type="match status" value="1"/>
</dbReference>
<dbReference type="InterPro" id="IPR036770">
    <property type="entry name" value="Ankyrin_rpt-contain_sf"/>
</dbReference>
<dbReference type="AlphaFoldDB" id="A0A210QZ25"/>
<proteinExistence type="predicted"/>
<sequence length="341" mass="38914">MGLVDLISRRSNHKSTSEVAAEKYILRCKPGKPLRSQKALFRLRSSITDVLRSHRTKRERECLCVEHHCLYSALRLCFENRDVLQCTATDLLNEILHCEGSLQPIFSILLPGHVIKSNVNINTHTLYPGFSSRILRKQATQAFEFYLHNICELKSLTKNGKRVIDTEFDNCDNFTPLIAACMRRDPSLIMLLLRYGADPFCVSSDEDSPVDPIDTLISGLNSVCLFKNSSVDVETRAALTAEESKGMHCLQLIFRAVKNIPFSQNKHFETQMEEEQVEKKKAYNLHPRLAVMIDTERFSGVRNLQHLCRLTIRERIGRTPTAIPSLPLPAVMKQYLDLQLD</sequence>
<dbReference type="PROSITE" id="PS50225">
    <property type="entry name" value="SOCS"/>
    <property type="match status" value="1"/>
</dbReference>
<accession>A0A210QZ25</accession>
<dbReference type="InterPro" id="IPR001496">
    <property type="entry name" value="SOCS_box"/>
</dbReference>
<keyword evidence="4" id="KW-0040">ANK repeat</keyword>
<evidence type="ECO:0000256" key="3">
    <source>
        <dbReference type="ARBA" id="ARBA00022786"/>
    </source>
</evidence>
<dbReference type="InterPro" id="IPR039147">
    <property type="entry name" value="ASB17"/>
</dbReference>
<comment type="caution">
    <text evidence="6">The sequence shown here is derived from an EMBL/GenBank/DDBJ whole genome shotgun (WGS) entry which is preliminary data.</text>
</comment>
<dbReference type="SUPFAM" id="SSF158235">
    <property type="entry name" value="SOCS box-like"/>
    <property type="match status" value="1"/>
</dbReference>
<evidence type="ECO:0000256" key="4">
    <source>
        <dbReference type="ARBA" id="ARBA00023043"/>
    </source>
</evidence>
<evidence type="ECO:0000256" key="2">
    <source>
        <dbReference type="ARBA" id="ARBA00014074"/>
    </source>
</evidence>